<dbReference type="GO" id="GO:0016020">
    <property type="term" value="C:membrane"/>
    <property type="evidence" value="ECO:0007669"/>
    <property type="project" value="TreeGrafter"/>
</dbReference>
<dbReference type="PANTHER" id="PTHR43272">
    <property type="entry name" value="LONG-CHAIN-FATTY-ACID--COA LIGASE"/>
    <property type="match status" value="1"/>
</dbReference>
<keyword evidence="1" id="KW-0547">Nucleotide-binding</keyword>
<dbReference type="PANTHER" id="PTHR43272:SF33">
    <property type="entry name" value="AMP-BINDING DOMAIN-CONTAINING PROTEIN-RELATED"/>
    <property type="match status" value="1"/>
</dbReference>
<dbReference type="Pfam" id="PF23562">
    <property type="entry name" value="AMP-binding_C_3"/>
    <property type="match status" value="1"/>
</dbReference>
<dbReference type="Gene3D" id="3.40.50.12780">
    <property type="entry name" value="N-terminal domain of ligase-like"/>
    <property type="match status" value="1"/>
</dbReference>
<name>A0A2P8D996_9ACTN</name>
<dbReference type="InterPro" id="IPR000873">
    <property type="entry name" value="AMP-dep_synth/lig_dom"/>
</dbReference>
<evidence type="ECO:0000259" key="3">
    <source>
        <dbReference type="Pfam" id="PF00501"/>
    </source>
</evidence>
<organism evidence="4 5">
    <name type="scientific">Murinocardiopsis flavida</name>
    <dbReference type="NCBI Taxonomy" id="645275"/>
    <lineage>
        <taxon>Bacteria</taxon>
        <taxon>Bacillati</taxon>
        <taxon>Actinomycetota</taxon>
        <taxon>Actinomycetes</taxon>
        <taxon>Streptosporangiales</taxon>
        <taxon>Nocardiopsidaceae</taxon>
        <taxon>Murinocardiopsis</taxon>
    </lineage>
</organism>
<dbReference type="InterPro" id="IPR042099">
    <property type="entry name" value="ANL_N_sf"/>
</dbReference>
<reference evidence="4 5" key="1">
    <citation type="submission" date="2018-03" db="EMBL/GenBank/DDBJ databases">
        <title>Genomic Encyclopedia of Archaeal and Bacterial Type Strains, Phase II (KMG-II): from individual species to whole genera.</title>
        <authorList>
            <person name="Goeker M."/>
        </authorList>
    </citation>
    <scope>NUCLEOTIDE SEQUENCE [LARGE SCALE GENOMIC DNA]</scope>
    <source>
        <strain evidence="4 5">DSM 45312</strain>
    </source>
</reference>
<feature type="domain" description="AMP-dependent synthetase/ligase" evidence="3">
    <location>
        <begin position="31"/>
        <end position="425"/>
    </location>
</feature>
<gene>
    <name evidence="4" type="ORF">CLV63_116174</name>
</gene>
<keyword evidence="2" id="KW-0067">ATP-binding</keyword>
<sequence>MPQPDASGVLGLGDLPYVNAQAASGAAAFARWEDGEDGAGWVDVSWSRFLRDVTALAKGFIAAGIAPGDRVVLVCSTRYEWPVVAFAVWAVRGVLVPVHSGCSGARLHRILLDCRPARVIVESRRHAGVVAVAGRELPELGRSPVLGERGPGELEQVVRTGAYMDPSAVLLRREETSRSDPAAIVYPVTTAGGELGAVFTHGSLLAAAESAVRAVGPMVEGVAEPDALLGLPLAGTFGHSVLLACVVARVRVGLASRGVRSRLAEVRSFGPRVLVCTPGLLEAVYAAELAQAREEGSDVLHTFTNAVRHAVEFDRDGRGGAWRRFSRRMYEWAFVRVREELGGRVAFAVCAGGELAPRLTHFYGGAGVPVVQAFGVVRAGGAVTFNVGANRRVGTVGRPAPGMEVRLSRQGEVHVRGASVFSGYFRAPEASERAFRQGWLATGVVGSLDDAGFLTVGAAAGGGPGPGRGPATGGVPAVPAAAAAAVDPVAVLEAALVAHPLIAQALVMVRGRPCAGALVMLGRDQVEYWRLVNGRPLSMPLEEVAAEPALHGEVAAAVRAANAKVDAEAAIRVFHVLPEEFGVHSGLVSASGGLRRAEVERAFAEEIDAMYRGAAGPPR</sequence>
<dbReference type="AlphaFoldDB" id="A0A2P8D996"/>
<dbReference type="RefSeq" id="WP_106585026.1">
    <property type="nucleotide sequence ID" value="NZ_PYGA01000016.1"/>
</dbReference>
<protein>
    <submittedName>
        <fullName evidence="4">Long-chain acyl-CoA synthetase</fullName>
    </submittedName>
</protein>
<evidence type="ECO:0000313" key="5">
    <source>
        <dbReference type="Proteomes" id="UP000240542"/>
    </source>
</evidence>
<dbReference type="Proteomes" id="UP000240542">
    <property type="component" value="Unassembled WGS sequence"/>
</dbReference>
<evidence type="ECO:0000256" key="2">
    <source>
        <dbReference type="ARBA" id="ARBA00022840"/>
    </source>
</evidence>
<accession>A0A2P8D996</accession>
<evidence type="ECO:0000313" key="4">
    <source>
        <dbReference type="EMBL" id="PSK93767.1"/>
    </source>
</evidence>
<dbReference type="Pfam" id="PF00501">
    <property type="entry name" value="AMP-binding"/>
    <property type="match status" value="1"/>
</dbReference>
<proteinExistence type="predicted"/>
<dbReference type="EMBL" id="PYGA01000016">
    <property type="protein sequence ID" value="PSK93767.1"/>
    <property type="molecule type" value="Genomic_DNA"/>
</dbReference>
<dbReference type="GO" id="GO:0005524">
    <property type="term" value="F:ATP binding"/>
    <property type="evidence" value="ECO:0007669"/>
    <property type="project" value="UniProtKB-KW"/>
</dbReference>
<dbReference type="OrthoDB" id="9803968at2"/>
<dbReference type="GO" id="GO:0004467">
    <property type="term" value="F:long-chain fatty acid-CoA ligase activity"/>
    <property type="evidence" value="ECO:0007669"/>
    <property type="project" value="TreeGrafter"/>
</dbReference>
<dbReference type="SUPFAM" id="SSF56801">
    <property type="entry name" value="Acetyl-CoA synthetase-like"/>
    <property type="match status" value="1"/>
</dbReference>
<keyword evidence="5" id="KW-1185">Reference proteome</keyword>
<evidence type="ECO:0000256" key="1">
    <source>
        <dbReference type="ARBA" id="ARBA00022741"/>
    </source>
</evidence>
<comment type="caution">
    <text evidence="4">The sequence shown here is derived from an EMBL/GenBank/DDBJ whole genome shotgun (WGS) entry which is preliminary data.</text>
</comment>